<dbReference type="GO" id="GO:0008757">
    <property type="term" value="F:S-adenosylmethionine-dependent methyltransferase activity"/>
    <property type="evidence" value="ECO:0007669"/>
    <property type="project" value="InterPro"/>
</dbReference>
<protein>
    <submittedName>
        <fullName evidence="2">SAM-dependent methyltransferase</fullName>
    </submittedName>
</protein>
<keyword evidence="2" id="KW-0489">Methyltransferase</keyword>
<accession>A0A1W0AV46</accession>
<dbReference type="Pfam" id="PF08241">
    <property type="entry name" value="Methyltransf_11"/>
    <property type="match status" value="1"/>
</dbReference>
<gene>
    <name evidence="2" type="ORF">B0T46_09250</name>
</gene>
<evidence type="ECO:0000313" key="3">
    <source>
        <dbReference type="Proteomes" id="UP000188836"/>
    </source>
</evidence>
<evidence type="ECO:0000259" key="1">
    <source>
        <dbReference type="Pfam" id="PF08241"/>
    </source>
</evidence>
<dbReference type="CDD" id="cd02440">
    <property type="entry name" value="AdoMet_MTases"/>
    <property type="match status" value="1"/>
</dbReference>
<comment type="caution">
    <text evidence="2">The sequence shown here is derived from an EMBL/GenBank/DDBJ whole genome shotgun (WGS) entry which is preliminary data.</text>
</comment>
<dbReference type="InterPro" id="IPR013216">
    <property type="entry name" value="Methyltransf_11"/>
</dbReference>
<dbReference type="PANTHER" id="PTHR42912">
    <property type="entry name" value="METHYLTRANSFERASE"/>
    <property type="match status" value="1"/>
</dbReference>
<dbReference type="RefSeq" id="WP_077116109.1">
    <property type="nucleotide sequence ID" value="NZ_LOKT01000010.1"/>
</dbReference>
<dbReference type="OrthoDB" id="529208at2"/>
<organism evidence="2 3">
    <name type="scientific">Nocardia donostiensis</name>
    <dbReference type="NCBI Taxonomy" id="1538463"/>
    <lineage>
        <taxon>Bacteria</taxon>
        <taxon>Bacillati</taxon>
        <taxon>Actinomycetota</taxon>
        <taxon>Actinomycetes</taxon>
        <taxon>Mycobacteriales</taxon>
        <taxon>Nocardiaceae</taxon>
        <taxon>Nocardia</taxon>
    </lineage>
</organism>
<dbReference type="InterPro" id="IPR050508">
    <property type="entry name" value="Methyltransf_Superfamily"/>
</dbReference>
<dbReference type="STRING" id="1538463.B0T36_16420"/>
<dbReference type="InterPro" id="IPR029063">
    <property type="entry name" value="SAM-dependent_MTases_sf"/>
</dbReference>
<dbReference type="SUPFAM" id="SSF53335">
    <property type="entry name" value="S-adenosyl-L-methionine-dependent methyltransferases"/>
    <property type="match status" value="1"/>
</dbReference>
<dbReference type="EMBL" id="MUMY01000006">
    <property type="protein sequence ID" value="ONM49103.1"/>
    <property type="molecule type" value="Genomic_DNA"/>
</dbReference>
<keyword evidence="3" id="KW-1185">Reference proteome</keyword>
<sequence>MNGLRSRVLSALAGQLGHPHGLLGKGVVRILNRGNARAIAGAVDAAVDGGAQAVADIGFGGGAGLSMLLEQADPAGVVHGIELSADMLARARKVFAREVNGGRLQLTEGSLTDLPLPDATLDAAITVNTVYFVPDLDAACAELARVLRPNGRLVVGIGDPDVMAKAPFTPYGFILRPVGEVVAALERAGFHVEQRKLDQQPIPHHLLVARPSAT</sequence>
<feature type="domain" description="Methyltransferase type 11" evidence="1">
    <location>
        <begin position="56"/>
        <end position="155"/>
    </location>
</feature>
<dbReference type="GO" id="GO:0032259">
    <property type="term" value="P:methylation"/>
    <property type="evidence" value="ECO:0007669"/>
    <property type="project" value="UniProtKB-KW"/>
</dbReference>
<reference evidence="2 3" key="1">
    <citation type="journal article" date="2016" name="Antonie Van Leeuwenhoek">
        <title>Nocardia donostiensis sp. nov., isolated from human respiratory specimens.</title>
        <authorList>
            <person name="Ercibengoa M."/>
            <person name="Bell M."/>
            <person name="Marimon J.M."/>
            <person name="Humrighouse B."/>
            <person name="Klenk H.P."/>
            <person name="Potter G."/>
            <person name="Perez-Trallero E."/>
        </authorList>
    </citation>
    <scope>NUCLEOTIDE SEQUENCE [LARGE SCALE GENOMIC DNA]</scope>
    <source>
        <strain evidence="2 3">X1655</strain>
    </source>
</reference>
<dbReference type="Proteomes" id="UP000188836">
    <property type="component" value="Unassembled WGS sequence"/>
</dbReference>
<name>A0A1W0AV46_9NOCA</name>
<dbReference type="AlphaFoldDB" id="A0A1W0AV46"/>
<keyword evidence="2" id="KW-0808">Transferase</keyword>
<dbReference type="Gene3D" id="3.40.50.150">
    <property type="entry name" value="Vaccinia Virus protein VP39"/>
    <property type="match status" value="1"/>
</dbReference>
<proteinExistence type="predicted"/>
<evidence type="ECO:0000313" key="2">
    <source>
        <dbReference type="EMBL" id="ONM49103.1"/>
    </source>
</evidence>